<reference evidence="3 4" key="1">
    <citation type="submission" date="2019-03" db="EMBL/GenBank/DDBJ databases">
        <authorList>
            <person name="Gaulin E."/>
            <person name="Dumas B."/>
        </authorList>
    </citation>
    <scope>NUCLEOTIDE SEQUENCE [LARGE SCALE GENOMIC DNA]</scope>
    <source>
        <strain evidence="3">CBS 568.67</strain>
    </source>
</reference>
<proteinExistence type="predicted"/>
<dbReference type="AlphaFoldDB" id="A0A485LG54"/>
<name>A0A485LG54_9STRA</name>
<dbReference type="EMBL" id="CAADRA010006923">
    <property type="protein sequence ID" value="VFT97326.1"/>
    <property type="molecule type" value="Genomic_DNA"/>
</dbReference>
<sequence>MQGSDKEDTPTTTMACRKCRAACPASFRFCDQCGLRLQKPSKPTLGPVKQLKRKLPKKTGVPRSWFWGQQPDNNNEAGMLGSDVAEPRIEEKSPPGLPCSPNKRGEKTAWFWGSTMPSTVDGTPVQFT</sequence>
<feature type="region of interest" description="Disordered" evidence="1">
    <location>
        <begin position="41"/>
        <end position="80"/>
    </location>
</feature>
<evidence type="ECO:0000313" key="4">
    <source>
        <dbReference type="Proteomes" id="UP000332933"/>
    </source>
</evidence>
<dbReference type="Proteomes" id="UP000332933">
    <property type="component" value="Unassembled WGS sequence"/>
</dbReference>
<evidence type="ECO:0000256" key="1">
    <source>
        <dbReference type="SAM" id="MobiDB-lite"/>
    </source>
</evidence>
<accession>A0A485LG54</accession>
<evidence type="ECO:0000313" key="2">
    <source>
        <dbReference type="EMBL" id="KAF0687662.1"/>
    </source>
</evidence>
<dbReference type="EMBL" id="VJMH01006897">
    <property type="protein sequence ID" value="KAF0687662.1"/>
    <property type="molecule type" value="Genomic_DNA"/>
</dbReference>
<reference evidence="2" key="2">
    <citation type="submission" date="2019-06" db="EMBL/GenBank/DDBJ databases">
        <title>Genomics analysis of Aphanomyces spp. identifies a new class of oomycete effector associated with host adaptation.</title>
        <authorList>
            <person name="Gaulin E."/>
        </authorList>
    </citation>
    <scope>NUCLEOTIDE SEQUENCE</scope>
    <source>
        <strain evidence="2">CBS 578.67</strain>
    </source>
</reference>
<evidence type="ECO:0000313" key="3">
    <source>
        <dbReference type="EMBL" id="VFT97326.1"/>
    </source>
</evidence>
<keyword evidence="4" id="KW-1185">Reference proteome</keyword>
<protein>
    <submittedName>
        <fullName evidence="3">Aste57867_20646 protein</fullName>
    </submittedName>
</protein>
<gene>
    <name evidence="3" type="primary">Aste57867_20646</name>
    <name evidence="2" type="ORF">As57867_020578</name>
    <name evidence="3" type="ORF">ASTE57867_20646</name>
</gene>
<organism evidence="3 4">
    <name type="scientific">Aphanomyces stellatus</name>
    <dbReference type="NCBI Taxonomy" id="120398"/>
    <lineage>
        <taxon>Eukaryota</taxon>
        <taxon>Sar</taxon>
        <taxon>Stramenopiles</taxon>
        <taxon>Oomycota</taxon>
        <taxon>Saprolegniomycetes</taxon>
        <taxon>Saprolegniales</taxon>
        <taxon>Verrucalvaceae</taxon>
        <taxon>Aphanomyces</taxon>
    </lineage>
</organism>